<sequence>MGKGFVCCYFEVWITIVSGRKLTDSSVKVGHDTALSLASRAKKLHTLDLSWYRNLTENEVGLIVDSCFSLKLLKLFGSRQRRRMIKPGPEDPSLLTLQTKHVSEAVCQGYPERTLRFQRWRGFDGGRPPARIVRYLMWSGFYGVSRLTNIGFEGGLILLLQQLRCSNYSTRQLLQKQDQSTDACGGCTTACTQSVAVPQDQLVLLEWADRSRIAASRSPDGVIQGWVGVQRIHPHEVHGRVGGLEPTMGNDPMPTCVPRSGNLRFPSGFCLSHCTAHDTSGPVLQNPNCKSQPVVGLLAMRDTLNKHNGWSDPPSTSLR</sequence>
<dbReference type="EMBL" id="JAAIUW010000005">
    <property type="protein sequence ID" value="KAF7831539.1"/>
    <property type="molecule type" value="Genomic_DNA"/>
</dbReference>
<keyword evidence="2" id="KW-1185">Reference proteome</keyword>
<dbReference type="AlphaFoldDB" id="A0A834U4S6"/>
<evidence type="ECO:0000313" key="1">
    <source>
        <dbReference type="EMBL" id="KAF7831539.1"/>
    </source>
</evidence>
<reference evidence="1" key="1">
    <citation type="submission" date="2020-09" db="EMBL/GenBank/DDBJ databases">
        <title>Genome-Enabled Discovery of Anthraquinone Biosynthesis in Senna tora.</title>
        <authorList>
            <person name="Kang S.-H."/>
            <person name="Pandey R.P."/>
            <person name="Lee C.-M."/>
            <person name="Sim J.-S."/>
            <person name="Jeong J.-T."/>
            <person name="Choi B.-S."/>
            <person name="Jung M."/>
            <person name="Ginzburg D."/>
            <person name="Zhao K."/>
            <person name="Won S.Y."/>
            <person name="Oh T.-J."/>
            <person name="Yu Y."/>
            <person name="Kim N.-H."/>
            <person name="Lee O.R."/>
            <person name="Lee T.-H."/>
            <person name="Bashyal P."/>
            <person name="Kim T.-S."/>
            <person name="Lee W.-H."/>
            <person name="Kawkins C."/>
            <person name="Kim C.-K."/>
            <person name="Kim J.S."/>
            <person name="Ahn B.O."/>
            <person name="Rhee S.Y."/>
            <person name="Sohng J.K."/>
        </authorList>
    </citation>
    <scope>NUCLEOTIDE SEQUENCE</scope>
    <source>
        <tissue evidence="1">Leaf</tissue>
    </source>
</reference>
<evidence type="ECO:0000313" key="2">
    <source>
        <dbReference type="Proteomes" id="UP000634136"/>
    </source>
</evidence>
<organism evidence="1 2">
    <name type="scientific">Senna tora</name>
    <dbReference type="NCBI Taxonomy" id="362788"/>
    <lineage>
        <taxon>Eukaryota</taxon>
        <taxon>Viridiplantae</taxon>
        <taxon>Streptophyta</taxon>
        <taxon>Embryophyta</taxon>
        <taxon>Tracheophyta</taxon>
        <taxon>Spermatophyta</taxon>
        <taxon>Magnoliopsida</taxon>
        <taxon>eudicotyledons</taxon>
        <taxon>Gunneridae</taxon>
        <taxon>Pentapetalae</taxon>
        <taxon>rosids</taxon>
        <taxon>fabids</taxon>
        <taxon>Fabales</taxon>
        <taxon>Fabaceae</taxon>
        <taxon>Caesalpinioideae</taxon>
        <taxon>Cassia clade</taxon>
        <taxon>Senna</taxon>
    </lineage>
</organism>
<proteinExistence type="predicted"/>
<comment type="caution">
    <text evidence="1">The sequence shown here is derived from an EMBL/GenBank/DDBJ whole genome shotgun (WGS) entry which is preliminary data.</text>
</comment>
<protein>
    <submittedName>
        <fullName evidence="1">DNA repair protein rhp7-like</fullName>
    </submittedName>
</protein>
<gene>
    <name evidence="1" type="ORF">G2W53_013872</name>
</gene>
<dbReference type="Proteomes" id="UP000634136">
    <property type="component" value="Unassembled WGS sequence"/>
</dbReference>
<name>A0A834U4S6_9FABA</name>
<accession>A0A834U4S6</accession>
<dbReference type="OrthoDB" id="10257471at2759"/>